<evidence type="ECO:0000313" key="1">
    <source>
        <dbReference type="EMBL" id="RZS93562.1"/>
    </source>
</evidence>
<dbReference type="Proteomes" id="UP000292262">
    <property type="component" value="Unassembled WGS sequence"/>
</dbReference>
<protein>
    <submittedName>
        <fullName evidence="1">Uncharacterized protein</fullName>
    </submittedName>
</protein>
<dbReference type="RefSeq" id="WP_130286688.1">
    <property type="nucleotide sequence ID" value="NZ_SGXE01000002.1"/>
</dbReference>
<sequence length="70" mass="8004">MRTYFTIIIFVSFFTSCTPYLNIINETESTIKAIAILGEEEQSNFELGYEDIIKQNVLTKPLTPQEGIIL</sequence>
<accession>A0A4Q7P4E8</accession>
<gene>
    <name evidence="1" type="ORF">EV197_2142</name>
</gene>
<dbReference type="PROSITE" id="PS51257">
    <property type="entry name" value="PROKAR_LIPOPROTEIN"/>
    <property type="match status" value="1"/>
</dbReference>
<organism evidence="1 2">
    <name type="scientific">Aquimarina brevivitae</name>
    <dbReference type="NCBI Taxonomy" id="323412"/>
    <lineage>
        <taxon>Bacteria</taxon>
        <taxon>Pseudomonadati</taxon>
        <taxon>Bacteroidota</taxon>
        <taxon>Flavobacteriia</taxon>
        <taxon>Flavobacteriales</taxon>
        <taxon>Flavobacteriaceae</taxon>
        <taxon>Aquimarina</taxon>
    </lineage>
</organism>
<keyword evidence="2" id="KW-1185">Reference proteome</keyword>
<reference evidence="1 2" key="1">
    <citation type="submission" date="2019-02" db="EMBL/GenBank/DDBJ databases">
        <title>Genomic Encyclopedia of Type Strains, Phase IV (KMG-IV): sequencing the most valuable type-strain genomes for metagenomic binning, comparative biology and taxonomic classification.</title>
        <authorList>
            <person name="Goeker M."/>
        </authorList>
    </citation>
    <scope>NUCLEOTIDE SEQUENCE [LARGE SCALE GENOMIC DNA]</scope>
    <source>
        <strain evidence="1 2">DSM 17196</strain>
    </source>
</reference>
<dbReference type="AlphaFoldDB" id="A0A4Q7P4E8"/>
<proteinExistence type="predicted"/>
<comment type="caution">
    <text evidence="1">The sequence shown here is derived from an EMBL/GenBank/DDBJ whole genome shotgun (WGS) entry which is preliminary data.</text>
</comment>
<evidence type="ECO:0000313" key="2">
    <source>
        <dbReference type="Proteomes" id="UP000292262"/>
    </source>
</evidence>
<dbReference type="EMBL" id="SGXE01000002">
    <property type="protein sequence ID" value="RZS93562.1"/>
    <property type="molecule type" value="Genomic_DNA"/>
</dbReference>
<name>A0A4Q7P4E8_9FLAO</name>